<organism evidence="2 3">
    <name type="scientific">Cryptosporidium muris (strain RN66)</name>
    <dbReference type="NCBI Taxonomy" id="441375"/>
    <lineage>
        <taxon>Eukaryota</taxon>
        <taxon>Sar</taxon>
        <taxon>Alveolata</taxon>
        <taxon>Apicomplexa</taxon>
        <taxon>Conoidasida</taxon>
        <taxon>Coccidia</taxon>
        <taxon>Eucoccidiorida</taxon>
        <taxon>Eimeriorina</taxon>
        <taxon>Cryptosporidiidae</taxon>
        <taxon>Cryptosporidium</taxon>
    </lineage>
</organism>
<feature type="transmembrane region" description="Helical" evidence="1">
    <location>
        <begin position="37"/>
        <end position="63"/>
    </location>
</feature>
<dbReference type="OMA" id="IWINENI"/>
<proteinExistence type="predicted"/>
<dbReference type="STRING" id="441375.B6AFC7"/>
<keyword evidence="1" id="KW-1133">Transmembrane helix</keyword>
<accession>B6AFC7</accession>
<dbReference type="GeneID" id="6996586"/>
<reference evidence="2" key="1">
    <citation type="submission" date="2008-06" db="EMBL/GenBank/DDBJ databases">
        <authorList>
            <person name="Lorenzi H."/>
            <person name="Inman J."/>
            <person name="Miller J."/>
            <person name="Schobel S."/>
            <person name="Amedeo P."/>
            <person name="Caler E.V."/>
            <person name="da Silva J."/>
        </authorList>
    </citation>
    <scope>NUCLEOTIDE SEQUENCE [LARGE SCALE GENOMIC DNA]</scope>
    <source>
        <strain evidence="2">RN66</strain>
    </source>
</reference>
<keyword evidence="1" id="KW-0812">Transmembrane</keyword>
<evidence type="ECO:0000313" key="2">
    <source>
        <dbReference type="EMBL" id="EEA06918.1"/>
    </source>
</evidence>
<dbReference type="EMBL" id="DS989731">
    <property type="protein sequence ID" value="EEA06918.1"/>
    <property type="molecule type" value="Genomic_DNA"/>
</dbReference>
<dbReference type="VEuPathDB" id="CryptoDB:CMU_033030"/>
<dbReference type="OrthoDB" id="272512at2759"/>
<dbReference type="RefSeq" id="XP_002141267.1">
    <property type="nucleotide sequence ID" value="XM_002141231.1"/>
</dbReference>
<name>B6AFC7_CRYMR</name>
<dbReference type="eggNOG" id="ENOG502S9DP">
    <property type="taxonomic scope" value="Eukaryota"/>
</dbReference>
<protein>
    <submittedName>
        <fullName evidence="2">Uncharacterized protein</fullName>
    </submittedName>
</protein>
<dbReference type="Proteomes" id="UP000001460">
    <property type="component" value="Unassembled WGS sequence"/>
</dbReference>
<evidence type="ECO:0000256" key="1">
    <source>
        <dbReference type="SAM" id="Phobius"/>
    </source>
</evidence>
<feature type="transmembrane region" description="Helical" evidence="1">
    <location>
        <begin position="69"/>
        <end position="91"/>
    </location>
</feature>
<gene>
    <name evidence="2" type="ORF">CMU_033030</name>
</gene>
<sequence>MEKYRQFADSSTGINPFVPTWETNKKKWINIMVLPILILRFLILVPTSIILALFLSILDLIYFDYLRVIFSSILVPGLSRIVLLLLGCIWINENIETRFNDLQLDIRKNQFGNEKCCKLVFSNRQSFIDILIYLILLKDPKYMFARKSCLICIKNPLVAILYSLNIQISYSVTILTNSTMFLSNLNSPRSVVVFMEEANTNGSCILKWNPNKCLNLSTRNIILNNINLYRISYYSQFHYGPQFTTGNITYHLLKMIFSLPFYITEIKIIPNQYIFNTINNVTSKNINNHDHIENMSDYLDYLLNIQSDINKIPIVIRSIEDYKKFIKYWNDTQKKSYI</sequence>
<keyword evidence="1" id="KW-0472">Membrane</keyword>
<dbReference type="AlphaFoldDB" id="B6AFC7"/>
<evidence type="ECO:0000313" key="3">
    <source>
        <dbReference type="Proteomes" id="UP000001460"/>
    </source>
</evidence>
<keyword evidence="3" id="KW-1185">Reference proteome</keyword>